<keyword evidence="1" id="KW-0732">Signal</keyword>
<dbReference type="AlphaFoldDB" id="A0A419W806"/>
<gene>
    <name evidence="2" type="ORF">BC643_1931</name>
</gene>
<dbReference type="PANTHER" id="PTHR48098:SF1">
    <property type="entry name" value="DIACYLGLYCEROL ACYLTRANSFERASE_MYCOLYLTRANSFERASE AG85A"/>
    <property type="match status" value="1"/>
</dbReference>
<keyword evidence="2" id="KW-0378">Hydrolase</keyword>
<feature type="signal peptide" evidence="1">
    <location>
        <begin position="1"/>
        <end position="20"/>
    </location>
</feature>
<dbReference type="InterPro" id="IPR029058">
    <property type="entry name" value="AB_hydrolase_fold"/>
</dbReference>
<dbReference type="InterPro" id="IPR050583">
    <property type="entry name" value="Mycobacterial_A85_antigen"/>
</dbReference>
<dbReference type="EMBL" id="RAPN01000001">
    <property type="protein sequence ID" value="RKD91575.1"/>
    <property type="molecule type" value="Genomic_DNA"/>
</dbReference>
<reference evidence="2 3" key="1">
    <citation type="submission" date="2018-09" db="EMBL/GenBank/DDBJ databases">
        <title>Genomic Encyclopedia of Archaeal and Bacterial Type Strains, Phase II (KMG-II): from individual species to whole genera.</title>
        <authorList>
            <person name="Goeker M."/>
        </authorList>
    </citation>
    <scope>NUCLEOTIDE SEQUENCE [LARGE SCALE GENOMIC DNA]</scope>
    <source>
        <strain evidence="2 3">DSM 27148</strain>
    </source>
</reference>
<dbReference type="Proteomes" id="UP000283387">
    <property type="component" value="Unassembled WGS sequence"/>
</dbReference>
<dbReference type="GO" id="GO:0016747">
    <property type="term" value="F:acyltransferase activity, transferring groups other than amino-acyl groups"/>
    <property type="evidence" value="ECO:0007669"/>
    <property type="project" value="TreeGrafter"/>
</dbReference>
<dbReference type="GO" id="GO:0016787">
    <property type="term" value="F:hydrolase activity"/>
    <property type="evidence" value="ECO:0007669"/>
    <property type="project" value="UniProtKB-KW"/>
</dbReference>
<proteinExistence type="predicted"/>
<evidence type="ECO:0000313" key="3">
    <source>
        <dbReference type="Proteomes" id="UP000283387"/>
    </source>
</evidence>
<dbReference type="Pfam" id="PF00756">
    <property type="entry name" value="Esterase"/>
    <property type="match status" value="1"/>
</dbReference>
<feature type="chain" id="PRO_5019318627" evidence="1">
    <location>
        <begin position="21"/>
        <end position="398"/>
    </location>
</feature>
<dbReference type="RefSeq" id="WP_120272864.1">
    <property type="nucleotide sequence ID" value="NZ_RAPN01000001.1"/>
</dbReference>
<keyword evidence="3" id="KW-1185">Reference proteome</keyword>
<name>A0A419W806_9BACT</name>
<accession>A0A419W806</accession>
<evidence type="ECO:0000256" key="1">
    <source>
        <dbReference type="SAM" id="SignalP"/>
    </source>
</evidence>
<organism evidence="2 3">
    <name type="scientific">Mangrovibacterium diazotrophicum</name>
    <dbReference type="NCBI Taxonomy" id="1261403"/>
    <lineage>
        <taxon>Bacteria</taxon>
        <taxon>Pseudomonadati</taxon>
        <taxon>Bacteroidota</taxon>
        <taxon>Bacteroidia</taxon>
        <taxon>Marinilabiliales</taxon>
        <taxon>Prolixibacteraceae</taxon>
        <taxon>Mangrovibacterium</taxon>
    </lineage>
</organism>
<protein>
    <submittedName>
        <fullName evidence="2">S-formylglutathione hydrolase FrmB</fullName>
    </submittedName>
</protein>
<sequence>MKTKSFLYVLLMAVFLFACEQDSPFEPPVSSENQTKSAIFIPDGLTEGIVISAELYSPSLENNLIGNSPSREVSIYLPAAYFRCPEKRFPVIYFLHGMPAWNNMLIEPAPFAIFQQISGLAPVDFPAEGFTQWLNKLIDEGKMKDVIVVMPNAQSAFGPTLYLDSPTTGNFDSYIANDLVAFIDTNLRTIPHFNWRAISGHCAGAYGAMNIAMRHPKVFRYVAGLSPAHFTDQHILTIAGMSMAEEEIWQQMGYPPGPTPYDPMSPYKFVTNTVYLISQSWLPNPDNPPYYCDLPYTISDGQIALLPELMARIDQQNLLAETKEFEKSLRQLKTVYFDCGSNDELYMFPFNQMLDQQLTDMHIKHQFEAFEGTHLSNLYERLAKAWTKLSQDFPDYGD</sequence>
<dbReference type="OrthoDB" id="9803578at2"/>
<comment type="caution">
    <text evidence="2">The sequence shown here is derived from an EMBL/GenBank/DDBJ whole genome shotgun (WGS) entry which is preliminary data.</text>
</comment>
<dbReference type="SUPFAM" id="SSF53474">
    <property type="entry name" value="alpha/beta-Hydrolases"/>
    <property type="match status" value="1"/>
</dbReference>
<evidence type="ECO:0000313" key="2">
    <source>
        <dbReference type="EMBL" id="RKD91575.1"/>
    </source>
</evidence>
<dbReference type="PROSITE" id="PS51257">
    <property type="entry name" value="PROKAR_LIPOPROTEIN"/>
    <property type="match status" value="1"/>
</dbReference>
<dbReference type="PANTHER" id="PTHR48098">
    <property type="entry name" value="ENTEROCHELIN ESTERASE-RELATED"/>
    <property type="match status" value="1"/>
</dbReference>
<dbReference type="Gene3D" id="3.40.50.1820">
    <property type="entry name" value="alpha/beta hydrolase"/>
    <property type="match status" value="1"/>
</dbReference>
<dbReference type="InterPro" id="IPR000801">
    <property type="entry name" value="Esterase-like"/>
</dbReference>